<feature type="domain" description="Aminopeptidase N-like N-terminal" evidence="16">
    <location>
        <begin position="55"/>
        <end position="227"/>
    </location>
</feature>
<dbReference type="Gene3D" id="2.60.40.1730">
    <property type="entry name" value="tricorn interacting facor f3 domain"/>
    <property type="match status" value="1"/>
</dbReference>
<reference evidence="17" key="1">
    <citation type="submission" date="2021-01" db="EMBL/GenBank/DDBJ databases">
        <title>Whole genome shotgun sequence of Sinosporangium siamense NBRC 109515.</title>
        <authorList>
            <person name="Komaki H."/>
            <person name="Tamura T."/>
        </authorList>
    </citation>
    <scope>NUCLEOTIDE SEQUENCE</scope>
    <source>
        <strain evidence="17">NBRC 109515</strain>
    </source>
</reference>
<comment type="caution">
    <text evidence="17">The sequence shown here is derived from an EMBL/GenBank/DDBJ whole genome shotgun (WGS) entry which is preliminary data.</text>
</comment>
<comment type="similarity">
    <text evidence="3">Belongs to the peptidase M1 family.</text>
</comment>
<protein>
    <recommendedName>
        <fullName evidence="5">Aminopeptidase N</fullName>
        <ecNumber evidence="4">3.4.11.2</ecNumber>
    </recommendedName>
    <alternativeName>
        <fullName evidence="11">Alanine aminopeptidase</fullName>
    </alternativeName>
    <alternativeName>
        <fullName evidence="12">Lysyl aminopeptidase</fullName>
    </alternativeName>
</protein>
<name>A0A919V8G5_9ACTN</name>
<evidence type="ECO:0000256" key="5">
    <source>
        <dbReference type="ARBA" id="ARBA00015611"/>
    </source>
</evidence>
<dbReference type="EMBL" id="BOOW01000020">
    <property type="protein sequence ID" value="GII93212.1"/>
    <property type="molecule type" value="Genomic_DNA"/>
</dbReference>
<keyword evidence="14" id="KW-0732">Signal</keyword>
<gene>
    <name evidence="17" type="ORF">Ssi02_34430</name>
</gene>
<evidence type="ECO:0000256" key="7">
    <source>
        <dbReference type="ARBA" id="ARBA00022723"/>
    </source>
</evidence>
<dbReference type="InterPro" id="IPR001930">
    <property type="entry name" value="Peptidase_M1"/>
</dbReference>
<keyword evidence="7" id="KW-0479">Metal-binding</keyword>
<dbReference type="SUPFAM" id="SSF63737">
    <property type="entry name" value="Leukotriene A4 hydrolase N-terminal domain"/>
    <property type="match status" value="1"/>
</dbReference>
<evidence type="ECO:0000256" key="14">
    <source>
        <dbReference type="SAM" id="SignalP"/>
    </source>
</evidence>
<dbReference type="InterPro" id="IPR042097">
    <property type="entry name" value="Aminopeptidase_N-like_N_sf"/>
</dbReference>
<dbReference type="GO" id="GO:0006508">
    <property type="term" value="P:proteolysis"/>
    <property type="evidence" value="ECO:0007669"/>
    <property type="project" value="UniProtKB-KW"/>
</dbReference>
<dbReference type="InterPro" id="IPR045357">
    <property type="entry name" value="Aminopeptidase_N-like_N"/>
</dbReference>
<keyword evidence="8" id="KW-0378">Hydrolase</keyword>
<evidence type="ECO:0000256" key="6">
    <source>
        <dbReference type="ARBA" id="ARBA00022670"/>
    </source>
</evidence>
<dbReference type="InterPro" id="IPR050344">
    <property type="entry name" value="Peptidase_M1_aminopeptidases"/>
</dbReference>
<keyword evidence="6" id="KW-0645">Protease</keyword>
<dbReference type="InterPro" id="IPR027268">
    <property type="entry name" value="Peptidase_M4/M1_CTD_sf"/>
</dbReference>
<evidence type="ECO:0000256" key="2">
    <source>
        <dbReference type="ARBA" id="ARBA00001947"/>
    </source>
</evidence>
<evidence type="ECO:0000256" key="13">
    <source>
        <dbReference type="SAM" id="MobiDB-lite"/>
    </source>
</evidence>
<evidence type="ECO:0000256" key="3">
    <source>
        <dbReference type="ARBA" id="ARBA00010136"/>
    </source>
</evidence>
<feature type="domain" description="Peptidase M1 membrane alanine aminopeptidase" evidence="15">
    <location>
        <begin position="313"/>
        <end position="455"/>
    </location>
</feature>
<evidence type="ECO:0000313" key="18">
    <source>
        <dbReference type="Proteomes" id="UP000606172"/>
    </source>
</evidence>
<dbReference type="Gene3D" id="1.10.390.10">
    <property type="entry name" value="Neutral Protease Domain 2"/>
    <property type="match status" value="1"/>
</dbReference>
<dbReference type="Proteomes" id="UP000606172">
    <property type="component" value="Unassembled WGS sequence"/>
</dbReference>
<dbReference type="GO" id="GO:0008270">
    <property type="term" value="F:zinc ion binding"/>
    <property type="evidence" value="ECO:0007669"/>
    <property type="project" value="InterPro"/>
</dbReference>
<dbReference type="Pfam" id="PF17900">
    <property type="entry name" value="Peptidase_M1_N"/>
    <property type="match status" value="1"/>
</dbReference>
<evidence type="ECO:0000256" key="8">
    <source>
        <dbReference type="ARBA" id="ARBA00022801"/>
    </source>
</evidence>
<dbReference type="InterPro" id="IPR014782">
    <property type="entry name" value="Peptidase_M1_dom"/>
</dbReference>
<dbReference type="RefSeq" id="WP_204026470.1">
    <property type="nucleotide sequence ID" value="NZ_BOOW01000020.1"/>
</dbReference>
<dbReference type="GO" id="GO:0008237">
    <property type="term" value="F:metallopeptidase activity"/>
    <property type="evidence" value="ECO:0007669"/>
    <property type="project" value="UniProtKB-KW"/>
</dbReference>
<dbReference type="AlphaFoldDB" id="A0A919V8G5"/>
<dbReference type="PANTHER" id="PTHR11533">
    <property type="entry name" value="PROTEASE M1 ZINC METALLOPROTEASE"/>
    <property type="match status" value="1"/>
</dbReference>
<evidence type="ECO:0000256" key="9">
    <source>
        <dbReference type="ARBA" id="ARBA00022833"/>
    </source>
</evidence>
<dbReference type="EC" id="3.4.11.2" evidence="4"/>
<evidence type="ECO:0000256" key="10">
    <source>
        <dbReference type="ARBA" id="ARBA00023049"/>
    </source>
</evidence>
<evidence type="ECO:0000256" key="11">
    <source>
        <dbReference type="ARBA" id="ARBA00029811"/>
    </source>
</evidence>
<evidence type="ECO:0000256" key="1">
    <source>
        <dbReference type="ARBA" id="ARBA00000098"/>
    </source>
</evidence>
<dbReference type="GO" id="GO:0016285">
    <property type="term" value="F:alanyl aminopeptidase activity"/>
    <property type="evidence" value="ECO:0007669"/>
    <property type="project" value="UniProtKB-EC"/>
</dbReference>
<sequence length="465" mass="50399">MRRTAPIVAAAVSTAAFLLVPTAAPAHVFQAATPGAAGLGDSYLPQAGNGGYDALHYDLDLDFSPATRTVDASSTMRAKATQSLSRFNLDFEGPEISRVKVDGRPAEFRREGQELVITPSRPIQSGRTFEVEVAYAGPLKEINDAGLGRYGWLPTVDGAVVMSEPDGARSFVPVNDHPKDKASYRVRVTVPKGLTALASGEPQGPERTRDGRTTSVWRSSEPMASYLLTVAIGKFTVKRSTSGGLLNITAVDPAASADDGGLHAKTAEVTAWGAKLFGRYPYSSIGGIVDKVGVGYALETQTRPVYDTGVPATDLIVHEMAHQWFGNNVSPGDWRDIWLNEGFATYAEWLWDEQHGGPTAQATFDRYYAAPDSNRMWKKPLPGDPGRNDLFAGSVYTRGAMTVHALRTALGDDDFFKLLKQWNYKYAHSHARTADLLALAEQISGRKLDGLFNSWLYTEGKPPLS</sequence>
<dbReference type="PANTHER" id="PTHR11533:SF297">
    <property type="entry name" value="AMINOPEPTIDASE N"/>
    <property type="match status" value="1"/>
</dbReference>
<dbReference type="PRINTS" id="PR00756">
    <property type="entry name" value="ALADIPTASE"/>
</dbReference>
<feature type="region of interest" description="Disordered" evidence="13">
    <location>
        <begin position="195"/>
        <end position="215"/>
    </location>
</feature>
<feature type="signal peptide" evidence="14">
    <location>
        <begin position="1"/>
        <end position="26"/>
    </location>
</feature>
<evidence type="ECO:0000259" key="15">
    <source>
        <dbReference type="Pfam" id="PF01433"/>
    </source>
</evidence>
<organism evidence="17 18">
    <name type="scientific">Sinosporangium siamense</name>
    <dbReference type="NCBI Taxonomy" id="1367973"/>
    <lineage>
        <taxon>Bacteria</taxon>
        <taxon>Bacillati</taxon>
        <taxon>Actinomycetota</taxon>
        <taxon>Actinomycetes</taxon>
        <taxon>Streptosporangiales</taxon>
        <taxon>Streptosporangiaceae</taxon>
        <taxon>Sinosporangium</taxon>
    </lineage>
</organism>
<evidence type="ECO:0000259" key="16">
    <source>
        <dbReference type="Pfam" id="PF17900"/>
    </source>
</evidence>
<keyword evidence="9" id="KW-0862">Zinc</keyword>
<dbReference type="Pfam" id="PF01433">
    <property type="entry name" value="Peptidase_M1"/>
    <property type="match status" value="1"/>
</dbReference>
<comment type="catalytic activity">
    <reaction evidence="1">
        <text>Release of an N-terminal amino acid, Xaa-|-Yaa- from a peptide, amide or arylamide. Xaa is preferably Ala, but may be most amino acids including Pro (slow action). When a terminal hydrophobic residue is followed by a prolyl residue, the two may be released as an intact Xaa-Pro dipeptide.</text>
        <dbReference type="EC" id="3.4.11.2"/>
    </reaction>
</comment>
<comment type="cofactor">
    <cofactor evidence="2">
        <name>Zn(2+)</name>
        <dbReference type="ChEBI" id="CHEBI:29105"/>
    </cofactor>
</comment>
<keyword evidence="18" id="KW-1185">Reference proteome</keyword>
<evidence type="ECO:0000256" key="12">
    <source>
        <dbReference type="ARBA" id="ARBA00031533"/>
    </source>
</evidence>
<evidence type="ECO:0000313" key="17">
    <source>
        <dbReference type="EMBL" id="GII93212.1"/>
    </source>
</evidence>
<feature type="chain" id="PRO_5037710448" description="Aminopeptidase N" evidence="14">
    <location>
        <begin position="27"/>
        <end position="465"/>
    </location>
</feature>
<dbReference type="CDD" id="cd09603">
    <property type="entry name" value="M1_APN_like"/>
    <property type="match status" value="1"/>
</dbReference>
<accession>A0A919V8G5</accession>
<keyword evidence="10" id="KW-0482">Metalloprotease</keyword>
<dbReference type="SUPFAM" id="SSF55486">
    <property type="entry name" value="Metalloproteases ('zincins'), catalytic domain"/>
    <property type="match status" value="1"/>
</dbReference>
<proteinExistence type="inferred from homology"/>
<evidence type="ECO:0000256" key="4">
    <source>
        <dbReference type="ARBA" id="ARBA00012564"/>
    </source>
</evidence>